<sequence>MATMSTTIMFPTVRCTTLPNLPPRPFRTSFNRASDSLHIAQMAATEANTIEPARPLANFPPSIWGDRFLSFSVDNSELEAYVKAMEQPKEQLRKLILNSATDSNEKLSLIYYVCRLGLTYLFSEDIDGQLDKLFNQLDLQNYCGADLFTISIHFQVFRNFGYRFSCDVFNKFKDSSSGEFSEDISTDVRGMLSFYESAQLRIKGETILDEAFVFTETKLKSLLKTLQGTLAMQVKHALRSTVHRGHPMVEARKFLSHFEEEISGYDSLLTLAKLHFNYLQLLQKGELQTVSKWWKDLELQVKTSYVRDRVPEFYVWALTLFLEPYYSQARIITTKVSLLLVVLDDTYDAYATIEEIRVLTHAINKWDITAIPQLPEYIKPFYKFILNEYAEWNKQIPQQGTTNLIEASKKAAEWRHSAEVPSFEEYMKIGLITSGFDILYKSALSGMGKIVTQEVVAWYESQPKILTAGQFISRLQDDVVTFTFERARAPSVTCVDAYVKTFGVSEDVAIKAIKNVVENRWKDINEGCLKPREVPMGILAPLVNLARIVDVFYKYKDAFTFPENTIKEYITLLFCVSIPM</sequence>
<keyword evidence="6" id="KW-1185">Reference proteome</keyword>
<dbReference type="Pfam" id="PF03936">
    <property type="entry name" value="Terpene_synth_C"/>
    <property type="match status" value="1"/>
</dbReference>
<dbReference type="FunFam" id="1.10.600.10:FF:000007">
    <property type="entry name" value="Isoprene synthase, chloroplastic"/>
    <property type="match status" value="1"/>
</dbReference>
<dbReference type="InterPro" id="IPR036965">
    <property type="entry name" value="Terpene_synth_N_sf"/>
</dbReference>
<gene>
    <name evidence="5" type="ORF">HannXRQ_Chr17g0561131</name>
    <name evidence="4" type="ORF">HanXRQr2_Chr17g0821071</name>
</gene>
<dbReference type="Gramene" id="mRNA:HanXRQr2_Chr17g0821071">
    <property type="protein sequence ID" value="mRNA:HanXRQr2_Chr17g0821071"/>
    <property type="gene ID" value="HanXRQr2_Chr17g0821071"/>
</dbReference>
<dbReference type="GO" id="GO:0016740">
    <property type="term" value="F:transferase activity"/>
    <property type="evidence" value="ECO:0007669"/>
    <property type="project" value="UniProtKB-KW"/>
</dbReference>
<dbReference type="EMBL" id="MNCJ02000332">
    <property type="protein sequence ID" value="KAF5756963.1"/>
    <property type="molecule type" value="Genomic_DNA"/>
</dbReference>
<organism evidence="5 6">
    <name type="scientific">Helianthus annuus</name>
    <name type="common">Common sunflower</name>
    <dbReference type="NCBI Taxonomy" id="4232"/>
    <lineage>
        <taxon>Eukaryota</taxon>
        <taxon>Viridiplantae</taxon>
        <taxon>Streptophyta</taxon>
        <taxon>Embryophyta</taxon>
        <taxon>Tracheophyta</taxon>
        <taxon>Spermatophyta</taxon>
        <taxon>Magnoliopsida</taxon>
        <taxon>eudicotyledons</taxon>
        <taxon>Gunneridae</taxon>
        <taxon>Pentapetalae</taxon>
        <taxon>asterids</taxon>
        <taxon>campanulids</taxon>
        <taxon>Asterales</taxon>
        <taxon>Asteraceae</taxon>
        <taxon>Asteroideae</taxon>
        <taxon>Heliantheae alliance</taxon>
        <taxon>Heliantheae</taxon>
        <taxon>Helianthus</taxon>
    </lineage>
</organism>
<keyword evidence="1" id="KW-0479">Metal-binding</keyword>
<evidence type="ECO:0000313" key="6">
    <source>
        <dbReference type="Proteomes" id="UP000215914"/>
    </source>
</evidence>
<accession>A0A251RSV7</accession>
<reference evidence="4 6" key="1">
    <citation type="journal article" date="2017" name="Nature">
        <title>The sunflower genome provides insights into oil metabolism, flowering and Asterid evolution.</title>
        <authorList>
            <person name="Badouin H."/>
            <person name="Gouzy J."/>
            <person name="Grassa C.J."/>
            <person name="Murat F."/>
            <person name="Staton S.E."/>
            <person name="Cottret L."/>
            <person name="Lelandais-Briere C."/>
            <person name="Owens G.L."/>
            <person name="Carrere S."/>
            <person name="Mayjonade B."/>
            <person name="Legrand L."/>
            <person name="Gill N."/>
            <person name="Kane N.C."/>
            <person name="Bowers J.E."/>
            <person name="Hubner S."/>
            <person name="Bellec A."/>
            <person name="Berard A."/>
            <person name="Berges H."/>
            <person name="Blanchet N."/>
            <person name="Boniface M.C."/>
            <person name="Brunel D."/>
            <person name="Catrice O."/>
            <person name="Chaidir N."/>
            <person name="Claudel C."/>
            <person name="Donnadieu C."/>
            <person name="Faraut T."/>
            <person name="Fievet G."/>
            <person name="Helmstetter N."/>
            <person name="King M."/>
            <person name="Knapp S.J."/>
            <person name="Lai Z."/>
            <person name="Le Paslier M.C."/>
            <person name="Lippi Y."/>
            <person name="Lorenzon L."/>
            <person name="Mandel J.R."/>
            <person name="Marage G."/>
            <person name="Marchand G."/>
            <person name="Marquand E."/>
            <person name="Bret-Mestries E."/>
            <person name="Morien E."/>
            <person name="Nambeesan S."/>
            <person name="Nguyen T."/>
            <person name="Pegot-Espagnet P."/>
            <person name="Pouilly N."/>
            <person name="Raftis F."/>
            <person name="Sallet E."/>
            <person name="Schiex T."/>
            <person name="Thomas J."/>
            <person name="Vandecasteele C."/>
            <person name="Vares D."/>
            <person name="Vear F."/>
            <person name="Vautrin S."/>
            <person name="Crespi M."/>
            <person name="Mangin B."/>
            <person name="Burke J.M."/>
            <person name="Salse J."/>
            <person name="Munos S."/>
            <person name="Vincourt P."/>
            <person name="Rieseberg L.H."/>
            <person name="Langlade N.B."/>
        </authorList>
    </citation>
    <scope>NUCLEOTIDE SEQUENCE [LARGE SCALE GENOMIC DNA]</scope>
    <source>
        <strain evidence="6">cv. SF193</strain>
        <tissue evidence="4">Leaves</tissue>
    </source>
</reference>
<dbReference type="GO" id="GO:0016102">
    <property type="term" value="P:diterpenoid biosynthetic process"/>
    <property type="evidence" value="ECO:0007669"/>
    <property type="project" value="InterPro"/>
</dbReference>
<name>A0A251RSV7_HELAN</name>
<reference evidence="4" key="3">
    <citation type="submission" date="2020-06" db="EMBL/GenBank/DDBJ databases">
        <title>Helianthus annuus Genome sequencing and assembly Release 2.</title>
        <authorList>
            <person name="Gouzy J."/>
            <person name="Langlade N."/>
            <person name="Munos S."/>
        </authorList>
    </citation>
    <scope>NUCLEOTIDE SEQUENCE</scope>
    <source>
        <tissue evidence="4">Leaves</tissue>
    </source>
</reference>
<dbReference type="SFLD" id="SFLDG01019">
    <property type="entry name" value="Terpene_Cyclase_Like_1_C_Termi"/>
    <property type="match status" value="1"/>
</dbReference>
<evidence type="ECO:0000259" key="3">
    <source>
        <dbReference type="Pfam" id="PF03936"/>
    </source>
</evidence>
<dbReference type="GO" id="GO:0000287">
    <property type="term" value="F:magnesium ion binding"/>
    <property type="evidence" value="ECO:0007669"/>
    <property type="project" value="InterPro"/>
</dbReference>
<dbReference type="Gene3D" id="1.10.600.10">
    <property type="entry name" value="Farnesyl Diphosphate Synthase"/>
    <property type="match status" value="1"/>
</dbReference>
<dbReference type="SFLD" id="SFLDS00005">
    <property type="entry name" value="Isoprenoid_Synthase_Type_I"/>
    <property type="match status" value="1"/>
</dbReference>
<proteinExistence type="predicted"/>
<keyword evidence="4" id="KW-0456">Lyase</keyword>
<dbReference type="GO" id="GO:0010333">
    <property type="term" value="F:terpene synthase activity"/>
    <property type="evidence" value="ECO:0000318"/>
    <property type="project" value="GO_Central"/>
</dbReference>
<feature type="domain" description="Terpene synthase N-terminal" evidence="2">
    <location>
        <begin position="63"/>
        <end position="238"/>
    </location>
</feature>
<evidence type="ECO:0000259" key="2">
    <source>
        <dbReference type="Pfam" id="PF01397"/>
    </source>
</evidence>
<dbReference type="InterPro" id="IPR008930">
    <property type="entry name" value="Terpenoid_cyclase/PrenylTrfase"/>
</dbReference>
<dbReference type="InterPro" id="IPR050148">
    <property type="entry name" value="Terpene_synthase-like"/>
</dbReference>
<dbReference type="Proteomes" id="UP000215914">
    <property type="component" value="Chromosome 17"/>
</dbReference>
<protein>
    <submittedName>
        <fullName evidence="4">Lyase</fullName>
        <ecNumber evidence="4">4.2.3.-</ecNumber>
    </submittedName>
    <submittedName>
        <fullName evidence="5">Putative terpenoid cyclases/protein prenyltransferase alpha-alpha toroid</fullName>
    </submittedName>
</protein>
<dbReference type="InterPro" id="IPR008949">
    <property type="entry name" value="Isoprenoid_synthase_dom_sf"/>
</dbReference>
<dbReference type="InterPro" id="IPR001906">
    <property type="entry name" value="Terpene_synth_N"/>
</dbReference>
<dbReference type="EC" id="4.2.3.-" evidence="4"/>
<dbReference type="AlphaFoldDB" id="A0A251RSV7"/>
<dbReference type="PANTHER" id="PTHR31225:SF254">
    <property type="entry name" value="LYASE"/>
    <property type="match status" value="1"/>
</dbReference>
<dbReference type="FunCoup" id="A0A251RSV7">
    <property type="interactions" value="38"/>
</dbReference>
<dbReference type="SUPFAM" id="SSF48576">
    <property type="entry name" value="Terpenoid synthases"/>
    <property type="match status" value="1"/>
</dbReference>
<reference evidence="5" key="2">
    <citation type="submission" date="2017-02" db="EMBL/GenBank/DDBJ databases">
        <title>Sunflower complete genome.</title>
        <authorList>
            <person name="Langlade N."/>
            <person name="Munos S."/>
        </authorList>
    </citation>
    <scope>NUCLEOTIDE SEQUENCE [LARGE SCALE GENOMIC DNA]</scope>
    <source>
        <tissue evidence="5">Leaves</tissue>
    </source>
</reference>
<dbReference type="SUPFAM" id="SSF48239">
    <property type="entry name" value="Terpenoid cyclases/Protein prenyltransferases"/>
    <property type="match status" value="1"/>
</dbReference>
<dbReference type="InParanoid" id="A0A251RSV7"/>
<feature type="domain" description="Terpene synthase metal-binding" evidence="3">
    <location>
        <begin position="295"/>
        <end position="523"/>
    </location>
</feature>
<evidence type="ECO:0000313" key="4">
    <source>
        <dbReference type="EMBL" id="KAF5756963.1"/>
    </source>
</evidence>
<dbReference type="GO" id="GO:0046246">
    <property type="term" value="P:terpene biosynthetic process"/>
    <property type="evidence" value="ECO:0000318"/>
    <property type="project" value="GO_Central"/>
</dbReference>
<evidence type="ECO:0000256" key="1">
    <source>
        <dbReference type="ARBA" id="ARBA00022723"/>
    </source>
</evidence>
<dbReference type="InterPro" id="IPR044814">
    <property type="entry name" value="Terpene_cyclase_plant_C1"/>
</dbReference>
<dbReference type="CDD" id="cd00684">
    <property type="entry name" value="Terpene_cyclase_plant_C1"/>
    <property type="match status" value="1"/>
</dbReference>
<dbReference type="InterPro" id="IPR034741">
    <property type="entry name" value="Terpene_cyclase-like_1_C"/>
</dbReference>
<dbReference type="Gene3D" id="1.50.10.130">
    <property type="entry name" value="Terpene synthase, N-terminal domain"/>
    <property type="match status" value="1"/>
</dbReference>
<dbReference type="EMBL" id="CM007906">
    <property type="protein sequence ID" value="OTF87377.1"/>
    <property type="molecule type" value="Genomic_DNA"/>
</dbReference>
<evidence type="ECO:0000313" key="5">
    <source>
        <dbReference type="EMBL" id="OTF87377.1"/>
    </source>
</evidence>
<dbReference type="InterPro" id="IPR005630">
    <property type="entry name" value="Terpene_synthase_metal-bd"/>
</dbReference>
<keyword evidence="5" id="KW-0808">Transferase</keyword>
<dbReference type="OMA" id="YPISSDY"/>
<dbReference type="PANTHER" id="PTHR31225">
    <property type="entry name" value="OS04G0344100 PROTEIN-RELATED"/>
    <property type="match status" value="1"/>
</dbReference>
<dbReference type="Pfam" id="PF01397">
    <property type="entry name" value="Terpene_synth"/>
    <property type="match status" value="1"/>
</dbReference>